<dbReference type="SMART" id="SM00977">
    <property type="entry name" value="TilS_C"/>
    <property type="match status" value="1"/>
</dbReference>
<dbReference type="EC" id="6.3.4.19" evidence="8"/>
<organism evidence="11 12">
    <name type="scientific">Coprobacter secundus subsp. similis</name>
    <dbReference type="NCBI Taxonomy" id="2751153"/>
    <lineage>
        <taxon>Bacteria</taxon>
        <taxon>Pseudomonadati</taxon>
        <taxon>Bacteroidota</taxon>
        <taxon>Bacteroidia</taxon>
        <taxon>Bacteroidales</taxon>
        <taxon>Barnesiellaceae</taxon>
        <taxon>Coprobacter</taxon>
    </lineage>
</organism>
<dbReference type="InterPro" id="IPR011063">
    <property type="entry name" value="TilS/TtcA_N"/>
</dbReference>
<evidence type="ECO:0000256" key="5">
    <source>
        <dbReference type="ARBA" id="ARBA00022741"/>
    </source>
</evidence>
<dbReference type="InterPro" id="IPR012795">
    <property type="entry name" value="tRNA_Ile_lys_synt_N"/>
</dbReference>
<dbReference type="Pfam" id="PF11734">
    <property type="entry name" value="TilS_C"/>
    <property type="match status" value="1"/>
</dbReference>
<dbReference type="InterPro" id="IPR012796">
    <property type="entry name" value="Lysidine-tRNA-synth_C"/>
</dbReference>
<accession>A0A7G1HWL2</accession>
<dbReference type="Pfam" id="PF01171">
    <property type="entry name" value="ATP_bind_3"/>
    <property type="match status" value="1"/>
</dbReference>
<evidence type="ECO:0000256" key="8">
    <source>
        <dbReference type="HAMAP-Rule" id="MF_01161"/>
    </source>
</evidence>
<comment type="domain">
    <text evidence="8">The N-terminal region contains the highly conserved SGGXDS motif, predicted to be a P-loop motif involved in ATP binding.</text>
</comment>
<dbReference type="InterPro" id="IPR014729">
    <property type="entry name" value="Rossmann-like_a/b/a_fold"/>
</dbReference>
<dbReference type="PANTHER" id="PTHR43033">
    <property type="entry name" value="TRNA(ILE)-LYSIDINE SYNTHASE-RELATED"/>
    <property type="match status" value="1"/>
</dbReference>
<comment type="subcellular location">
    <subcellularLocation>
        <location evidence="1 8">Cytoplasm</location>
    </subcellularLocation>
</comment>
<comment type="similarity">
    <text evidence="8">Belongs to the tRNA(Ile)-lysidine synthase family.</text>
</comment>
<dbReference type="KEGG" id="copr:Cop2CBH44_03600"/>
<dbReference type="NCBIfam" id="TIGR02432">
    <property type="entry name" value="lysidine_TilS_N"/>
    <property type="match status" value="1"/>
</dbReference>
<evidence type="ECO:0000256" key="7">
    <source>
        <dbReference type="ARBA" id="ARBA00048539"/>
    </source>
</evidence>
<evidence type="ECO:0000256" key="1">
    <source>
        <dbReference type="ARBA" id="ARBA00004496"/>
    </source>
</evidence>
<evidence type="ECO:0000313" key="11">
    <source>
        <dbReference type="EMBL" id="BCI62007.1"/>
    </source>
</evidence>
<keyword evidence="12" id="KW-1185">Reference proteome</keyword>
<feature type="domain" description="Lysidine-tRNA(Ile) synthetase C-terminal" evidence="10">
    <location>
        <begin position="414"/>
        <end position="486"/>
    </location>
</feature>
<dbReference type="GO" id="GO:0005737">
    <property type="term" value="C:cytoplasm"/>
    <property type="evidence" value="ECO:0007669"/>
    <property type="project" value="UniProtKB-SubCell"/>
</dbReference>
<dbReference type="GO" id="GO:0032267">
    <property type="term" value="F:tRNA(Ile)-lysidine synthase activity"/>
    <property type="evidence" value="ECO:0007669"/>
    <property type="project" value="UniProtKB-EC"/>
</dbReference>
<dbReference type="EMBL" id="AP023322">
    <property type="protein sequence ID" value="BCI62007.1"/>
    <property type="molecule type" value="Genomic_DNA"/>
</dbReference>
<sequence length="490" mass="56764">MAYEVKCTFSFFRLLTFAGNAIIAPFAFIYREKVVRLYTNLSFLMDKEKIVKTVKSYISENIPLSGTDKILVGLSGGADSVSLLDILLQLGYDCIACHCNFQLRGNEAVRDRNFAYEMAQKLGVAFYETVFDTNKYAAEKKVSIEMACRELRYEWFEKLRCELEARWIAVAHHRDDSVETMLMNLIRGTGITGLCGIQPVYGRVIRPLLSLSRKDIEDYLAFRQLPYVVDSTNREDNYTRNKIRLHVLPLLQSVNPAVPETIVRTMNHLKEVATVYRHSIAEQKNKVLIKTEEETYIKIEELLQQPSPKALLFEMVREYGFLSSQVDDIWESLEAHSGKEFLSTDYRLIKDRNRMILTSKKKEADVSFEITENMSGINVPVVLKFAFVSNEEHYEIPRDRNIACFDAAKLKFPLIVRHWKKGDRFTPFGMKGSKKLSDYFNDHKYSSIDKEKAWLLCSGDEIIWLMGERISEKVRVKCETKLIFQIICEK</sequence>
<dbReference type="InterPro" id="IPR012094">
    <property type="entry name" value="tRNA_Ile_lys_synt"/>
</dbReference>
<evidence type="ECO:0000256" key="4">
    <source>
        <dbReference type="ARBA" id="ARBA00022694"/>
    </source>
</evidence>
<dbReference type="Gene3D" id="3.40.50.620">
    <property type="entry name" value="HUPs"/>
    <property type="match status" value="1"/>
</dbReference>
<evidence type="ECO:0000259" key="10">
    <source>
        <dbReference type="SMART" id="SM00977"/>
    </source>
</evidence>
<reference evidence="12" key="1">
    <citation type="submission" date="2020-07" db="EMBL/GenBank/DDBJ databases">
        <title>Complete genome sequencing of Coprobacter sp. strain 2CBH44.</title>
        <authorList>
            <person name="Sakamoto M."/>
            <person name="Murakami T."/>
            <person name="Mori H."/>
        </authorList>
    </citation>
    <scope>NUCLEOTIDE SEQUENCE [LARGE SCALE GENOMIC DNA]</scope>
    <source>
        <strain evidence="12">2CBH44</strain>
    </source>
</reference>
<dbReference type="SUPFAM" id="SSF56037">
    <property type="entry name" value="PheT/TilS domain"/>
    <property type="match status" value="1"/>
</dbReference>
<keyword evidence="5 8" id="KW-0547">Nucleotide-binding</keyword>
<evidence type="ECO:0000256" key="2">
    <source>
        <dbReference type="ARBA" id="ARBA00022490"/>
    </source>
</evidence>
<feature type="transmembrane region" description="Helical" evidence="9">
    <location>
        <begin position="12"/>
        <end position="30"/>
    </location>
</feature>
<keyword evidence="9" id="KW-0812">Transmembrane</keyword>
<proteinExistence type="inferred from homology"/>
<dbReference type="NCBIfam" id="TIGR02433">
    <property type="entry name" value="lysidine_TilS_C"/>
    <property type="match status" value="1"/>
</dbReference>
<dbReference type="GO" id="GO:0006400">
    <property type="term" value="P:tRNA modification"/>
    <property type="evidence" value="ECO:0007669"/>
    <property type="project" value="UniProtKB-UniRule"/>
</dbReference>
<comment type="catalytic activity">
    <reaction evidence="7 8">
        <text>cytidine(34) in tRNA(Ile2) + L-lysine + ATP = lysidine(34) in tRNA(Ile2) + AMP + diphosphate + H(+)</text>
        <dbReference type="Rhea" id="RHEA:43744"/>
        <dbReference type="Rhea" id="RHEA-COMP:10625"/>
        <dbReference type="Rhea" id="RHEA-COMP:10670"/>
        <dbReference type="ChEBI" id="CHEBI:15378"/>
        <dbReference type="ChEBI" id="CHEBI:30616"/>
        <dbReference type="ChEBI" id="CHEBI:32551"/>
        <dbReference type="ChEBI" id="CHEBI:33019"/>
        <dbReference type="ChEBI" id="CHEBI:82748"/>
        <dbReference type="ChEBI" id="CHEBI:83665"/>
        <dbReference type="ChEBI" id="CHEBI:456215"/>
        <dbReference type="EC" id="6.3.4.19"/>
    </reaction>
</comment>
<name>A0A7G1HWL2_9BACT</name>
<keyword evidence="2 8" id="KW-0963">Cytoplasm</keyword>
<keyword evidence="6 8" id="KW-0067">ATP-binding</keyword>
<dbReference type="HAMAP" id="MF_01161">
    <property type="entry name" value="tRNA_Ile_lys_synt"/>
    <property type="match status" value="1"/>
</dbReference>
<dbReference type="Proteomes" id="UP000594042">
    <property type="component" value="Chromosome"/>
</dbReference>
<feature type="binding site" evidence="8">
    <location>
        <begin position="75"/>
        <end position="80"/>
    </location>
    <ligand>
        <name>ATP</name>
        <dbReference type="ChEBI" id="CHEBI:30616"/>
    </ligand>
</feature>
<protein>
    <recommendedName>
        <fullName evidence="8">tRNA(Ile)-lysidine synthase</fullName>
        <ecNumber evidence="8">6.3.4.19</ecNumber>
    </recommendedName>
    <alternativeName>
        <fullName evidence="8">tRNA(Ile)-2-lysyl-cytidine synthase</fullName>
    </alternativeName>
    <alternativeName>
        <fullName evidence="8">tRNA(Ile)-lysidine synthetase</fullName>
    </alternativeName>
</protein>
<gene>
    <name evidence="8 11" type="primary">tilS</name>
    <name evidence="11" type="ORF">Cop2CBH44_03600</name>
</gene>
<dbReference type="CDD" id="cd01992">
    <property type="entry name" value="TilS_N"/>
    <property type="match status" value="1"/>
</dbReference>
<evidence type="ECO:0000256" key="9">
    <source>
        <dbReference type="SAM" id="Phobius"/>
    </source>
</evidence>
<keyword evidence="3 8" id="KW-0436">Ligase</keyword>
<keyword evidence="9" id="KW-0472">Membrane</keyword>
<dbReference type="AlphaFoldDB" id="A0A7G1HWL2"/>
<evidence type="ECO:0000313" key="12">
    <source>
        <dbReference type="Proteomes" id="UP000594042"/>
    </source>
</evidence>
<dbReference type="PANTHER" id="PTHR43033:SF1">
    <property type="entry name" value="TRNA(ILE)-LYSIDINE SYNTHASE-RELATED"/>
    <property type="match status" value="1"/>
</dbReference>
<keyword evidence="9" id="KW-1133">Transmembrane helix</keyword>
<evidence type="ECO:0000256" key="6">
    <source>
        <dbReference type="ARBA" id="ARBA00022840"/>
    </source>
</evidence>
<dbReference type="SUPFAM" id="SSF52402">
    <property type="entry name" value="Adenine nucleotide alpha hydrolases-like"/>
    <property type="match status" value="1"/>
</dbReference>
<dbReference type="GO" id="GO:0005524">
    <property type="term" value="F:ATP binding"/>
    <property type="evidence" value="ECO:0007669"/>
    <property type="project" value="UniProtKB-UniRule"/>
</dbReference>
<comment type="function">
    <text evidence="8">Ligates lysine onto the cytidine present at position 34 of the AUA codon-specific tRNA(Ile) that contains the anticodon CAU, in an ATP-dependent manner. Cytidine is converted to lysidine, thus changing the amino acid specificity of the tRNA from methionine to isoleucine.</text>
</comment>
<keyword evidence="4 8" id="KW-0819">tRNA processing</keyword>
<evidence type="ECO:0000256" key="3">
    <source>
        <dbReference type="ARBA" id="ARBA00022598"/>
    </source>
</evidence>